<proteinExistence type="predicted"/>
<dbReference type="SUPFAM" id="SSF47954">
    <property type="entry name" value="Cyclin-like"/>
    <property type="match status" value="1"/>
</dbReference>
<reference evidence="1 2" key="1">
    <citation type="submission" date="2007-06" db="EMBL/GenBank/DDBJ databases">
        <title>The Genome Sequence of Coccidioides posadasii RMSCC_3488.</title>
        <authorList>
            <consortium name="Coccidioides Genome Resources Consortium"/>
            <consortium name="The Broad Institute Genome Sequencing Platform"/>
            <person name="Henn M.R."/>
            <person name="Sykes S."/>
            <person name="Young S."/>
            <person name="Jaffe D."/>
            <person name="Berlin A."/>
            <person name="Alvarez P."/>
            <person name="Butler J."/>
            <person name="Gnerre S."/>
            <person name="Grabherr M."/>
            <person name="Mauceli E."/>
            <person name="Brockman W."/>
            <person name="Kodira C."/>
            <person name="Alvarado L."/>
            <person name="Zeng Q."/>
            <person name="Crawford M."/>
            <person name="Antoine C."/>
            <person name="Devon K."/>
            <person name="Galgiani J."/>
            <person name="Orsborn K."/>
            <person name="Lewis M.L."/>
            <person name="Nusbaum C."/>
            <person name="Galagan J."/>
            <person name="Birren B."/>
        </authorList>
    </citation>
    <scope>NUCLEOTIDE SEQUENCE [LARGE SCALE GENOMIC DNA]</scope>
    <source>
        <strain evidence="1 2">RMSCC 3488</strain>
    </source>
</reference>
<reference evidence="2" key="3">
    <citation type="journal article" date="2010" name="Genome Res.">
        <title>Population genomic sequencing of Coccidioides fungi reveals recent hybridization and transposon control.</title>
        <authorList>
            <person name="Neafsey D.E."/>
            <person name="Barker B.M."/>
            <person name="Sharpton T.J."/>
            <person name="Stajich J.E."/>
            <person name="Park D.J."/>
            <person name="Whiston E."/>
            <person name="Hung C.-Y."/>
            <person name="McMahan C."/>
            <person name="White J."/>
            <person name="Sykes S."/>
            <person name="Heiman D."/>
            <person name="Young S."/>
            <person name="Zeng Q."/>
            <person name="Abouelleil A."/>
            <person name="Aftuck L."/>
            <person name="Bessette D."/>
            <person name="Brown A."/>
            <person name="FitzGerald M."/>
            <person name="Lui A."/>
            <person name="Macdonald J.P."/>
            <person name="Priest M."/>
            <person name="Orbach M.J."/>
            <person name="Galgiani J.N."/>
            <person name="Kirkland T.N."/>
            <person name="Cole G.T."/>
            <person name="Birren B.W."/>
            <person name="Henn M.R."/>
            <person name="Taylor J.W."/>
            <person name="Rounsley S.D."/>
        </authorList>
    </citation>
    <scope>NUCLEOTIDE SEQUENCE [LARGE SCALE GENOMIC DNA]</scope>
    <source>
        <strain evidence="2">RMSCC 3488</strain>
    </source>
</reference>
<organism evidence="1 2">
    <name type="scientific">Coccidioides posadasii RMSCC 3488</name>
    <dbReference type="NCBI Taxonomy" id="454284"/>
    <lineage>
        <taxon>Eukaryota</taxon>
        <taxon>Fungi</taxon>
        <taxon>Dikarya</taxon>
        <taxon>Ascomycota</taxon>
        <taxon>Pezizomycotina</taxon>
        <taxon>Eurotiomycetes</taxon>
        <taxon>Eurotiomycetidae</taxon>
        <taxon>Onygenales</taxon>
        <taxon>Onygenaceae</taxon>
        <taxon>Coccidioides</taxon>
    </lineage>
</organism>
<dbReference type="GO" id="GO:0019901">
    <property type="term" value="F:protein kinase binding"/>
    <property type="evidence" value="ECO:0007669"/>
    <property type="project" value="InterPro"/>
</dbReference>
<dbReference type="PANTHER" id="PTHR15615">
    <property type="match status" value="1"/>
</dbReference>
<evidence type="ECO:0000313" key="2">
    <source>
        <dbReference type="Proteomes" id="UP000054567"/>
    </source>
</evidence>
<reference evidence="2" key="2">
    <citation type="journal article" date="2009" name="Genome Res.">
        <title>Comparative genomic analyses of the human fungal pathogens Coccidioides and their relatives.</title>
        <authorList>
            <person name="Sharpton T.J."/>
            <person name="Stajich J.E."/>
            <person name="Rounsley S.D."/>
            <person name="Gardner M.J."/>
            <person name="Wortman J.R."/>
            <person name="Jordar V.S."/>
            <person name="Maiti R."/>
            <person name="Kodira C.D."/>
            <person name="Neafsey D.E."/>
            <person name="Zeng Q."/>
            <person name="Hung C.-Y."/>
            <person name="McMahan C."/>
            <person name="Muszewska A."/>
            <person name="Grynberg M."/>
            <person name="Mandel M.A."/>
            <person name="Kellner E.M."/>
            <person name="Barker B.M."/>
            <person name="Galgiani J.N."/>
            <person name="Orbach M.J."/>
            <person name="Kirkland T.N."/>
            <person name="Cole G.T."/>
            <person name="Henn M.R."/>
            <person name="Birren B.W."/>
            <person name="Taylor J.W."/>
        </authorList>
    </citation>
    <scope>NUCLEOTIDE SEQUENCE [LARGE SCALE GENOMIC DNA]</scope>
    <source>
        <strain evidence="2">RMSCC 3488</strain>
    </source>
</reference>
<dbReference type="InterPro" id="IPR013922">
    <property type="entry name" value="Cyclin_PHO80-like"/>
</dbReference>
<name>A0A0J6I2M3_COCPO</name>
<evidence type="ECO:0008006" key="3">
    <source>
        <dbReference type="Google" id="ProtNLM"/>
    </source>
</evidence>
<dbReference type="GO" id="GO:0016538">
    <property type="term" value="F:cyclin-dependent protein serine/threonine kinase regulator activity"/>
    <property type="evidence" value="ECO:0007669"/>
    <property type="project" value="TreeGrafter"/>
</dbReference>
<dbReference type="GO" id="GO:0005634">
    <property type="term" value="C:nucleus"/>
    <property type="evidence" value="ECO:0007669"/>
    <property type="project" value="TreeGrafter"/>
</dbReference>
<gene>
    <name evidence="1" type="ORF">CPAG_01928</name>
</gene>
<dbReference type="OrthoDB" id="5304883at2759"/>
<dbReference type="InterPro" id="IPR036915">
    <property type="entry name" value="Cyclin-like_sf"/>
</dbReference>
<dbReference type="Gene3D" id="1.10.472.10">
    <property type="entry name" value="Cyclin-like"/>
    <property type="match status" value="1"/>
</dbReference>
<dbReference type="GO" id="GO:0000307">
    <property type="term" value="C:cyclin-dependent protein kinase holoenzyme complex"/>
    <property type="evidence" value="ECO:0007669"/>
    <property type="project" value="TreeGrafter"/>
</dbReference>
<dbReference type="EMBL" id="DS268109">
    <property type="protein sequence ID" value="KMM65582.1"/>
    <property type="molecule type" value="Genomic_DNA"/>
</dbReference>
<dbReference type="PANTHER" id="PTHR15615:SF32">
    <property type="entry name" value="PROTEIN KINASE COMPLEX COMPONENT, PUTATIVE (AFU_ORTHOLOGUE AFUA_2G07660)-RELATED"/>
    <property type="match status" value="1"/>
</dbReference>
<dbReference type="Proteomes" id="UP000054567">
    <property type="component" value="Unassembled WGS sequence"/>
</dbReference>
<dbReference type="VEuPathDB" id="FungiDB:CPAG_01928"/>
<dbReference type="Pfam" id="PF08613">
    <property type="entry name" value="Cyclin"/>
    <property type="match status" value="1"/>
</dbReference>
<accession>A0A0J6I2M3</accession>
<dbReference type="CDD" id="cd20558">
    <property type="entry name" value="CYCLIN_ScPCL7-like"/>
    <property type="match status" value="1"/>
</dbReference>
<dbReference type="AlphaFoldDB" id="A0A0J6I2M3"/>
<protein>
    <recommendedName>
        <fullName evidence="3">Cyclin-dependent protein kinase complex component</fullName>
    </recommendedName>
</protein>
<sequence length="216" mass="24290">MAETGKGPGPCFELAPGVPLEGDISSLAPIEALSILYLHVNSIIGISGDVSYSEFLRRQSLETSDQERPNARRDAALVRNFFSRQIPGISLKDYLLRLHRYCPMSTGVYLATSWFITRIALVEKIVPVTAYNAHRLVLGGLRVATKLLEDLHHSHERFSKVGGVAEAQLTRFEIDFCYLMDFDLKVNYEILSQEITMFQERLDDALSSRQMVVQAP</sequence>
<evidence type="ECO:0000313" key="1">
    <source>
        <dbReference type="EMBL" id="KMM65582.1"/>
    </source>
</evidence>